<evidence type="ECO:0000313" key="2">
    <source>
        <dbReference type="EMBL" id="SCB97637.1"/>
    </source>
</evidence>
<evidence type="ECO:0000313" key="3">
    <source>
        <dbReference type="Proteomes" id="UP000198975"/>
    </source>
</evidence>
<dbReference type="AlphaFoldDB" id="A0A1C4ASV3"/>
<organism evidence="2 3">
    <name type="scientific">Kosakonia oryzendophytica</name>
    <dbReference type="NCBI Taxonomy" id="1005665"/>
    <lineage>
        <taxon>Bacteria</taxon>
        <taxon>Pseudomonadati</taxon>
        <taxon>Pseudomonadota</taxon>
        <taxon>Gammaproteobacteria</taxon>
        <taxon>Enterobacterales</taxon>
        <taxon>Enterobacteriaceae</taxon>
        <taxon>Kosakonia</taxon>
    </lineage>
</organism>
<accession>A0A1C4ASV3</accession>
<dbReference type="RefSeq" id="WP_134318552.1">
    <property type="nucleotide sequence ID" value="NZ_CP115659.1"/>
</dbReference>
<sequence>MVIALKLSKKCLYFMQFYNLPNPGVALATAQSERFFLSAAWLLFAAGIYSQKTEGNKEDPVLKVEKDDPHNAPESGDKKPQPVKK</sequence>
<protein>
    <submittedName>
        <fullName evidence="2">Uncharacterized protein</fullName>
    </submittedName>
</protein>
<reference evidence="3" key="1">
    <citation type="submission" date="2016-08" db="EMBL/GenBank/DDBJ databases">
        <authorList>
            <person name="Varghese N."/>
            <person name="Submissions Spin"/>
        </authorList>
    </citation>
    <scope>NUCLEOTIDE SEQUENCE [LARGE SCALE GENOMIC DNA]</scope>
    <source>
        <strain evidence="3">REICA_082</strain>
    </source>
</reference>
<dbReference type="Proteomes" id="UP000198975">
    <property type="component" value="Unassembled WGS sequence"/>
</dbReference>
<feature type="region of interest" description="Disordered" evidence="1">
    <location>
        <begin position="57"/>
        <end position="85"/>
    </location>
</feature>
<evidence type="ECO:0000256" key="1">
    <source>
        <dbReference type="SAM" id="MobiDB-lite"/>
    </source>
</evidence>
<name>A0A1C4ASV3_9ENTR</name>
<gene>
    <name evidence="2" type="ORF">GA0061071_103298</name>
</gene>
<dbReference type="EMBL" id="FMAY01000003">
    <property type="protein sequence ID" value="SCB97637.1"/>
    <property type="molecule type" value="Genomic_DNA"/>
</dbReference>
<proteinExistence type="predicted"/>
<keyword evidence="3" id="KW-1185">Reference proteome</keyword>